<dbReference type="KEGG" id="cbot:ATE48_08165"/>
<evidence type="ECO:0000256" key="2">
    <source>
        <dbReference type="SAM" id="SignalP"/>
    </source>
</evidence>
<feature type="chain" id="PRO_5008518812" evidence="2">
    <location>
        <begin position="26"/>
        <end position="122"/>
    </location>
</feature>
<accession>A0A1B1AH69</accession>
<dbReference type="EMBL" id="CP013244">
    <property type="protein sequence ID" value="ANP45897.1"/>
    <property type="molecule type" value="Genomic_DNA"/>
</dbReference>
<feature type="transmembrane region" description="Helical" evidence="1">
    <location>
        <begin position="55"/>
        <end position="77"/>
    </location>
</feature>
<sequence>MKTRNSTIGALALLVALGVTVDAHADVIPLSGLVWEFGPGQLVNRAFDVGTFNPVSWAATLIFAATISTLIEGATLQRFFAVKFDTRRWLIWLAANFVSTAVAVASVFLSSEFDANYRPWLF</sequence>
<dbReference type="OrthoDB" id="7068818at2"/>
<organism evidence="3 4">
    <name type="scientific">Candidatus Viadribacter manganicus</name>
    <dbReference type="NCBI Taxonomy" id="1759059"/>
    <lineage>
        <taxon>Bacteria</taxon>
        <taxon>Pseudomonadati</taxon>
        <taxon>Pseudomonadota</taxon>
        <taxon>Alphaproteobacteria</taxon>
        <taxon>Hyphomonadales</taxon>
        <taxon>Hyphomonadaceae</taxon>
        <taxon>Candidatus Viadribacter</taxon>
    </lineage>
</organism>
<proteinExistence type="predicted"/>
<keyword evidence="4" id="KW-1185">Reference proteome</keyword>
<dbReference type="Proteomes" id="UP000092498">
    <property type="component" value="Chromosome"/>
</dbReference>
<dbReference type="InParanoid" id="A0A1B1AH69"/>
<keyword evidence="1" id="KW-1133">Transmembrane helix</keyword>
<evidence type="ECO:0000313" key="4">
    <source>
        <dbReference type="Proteomes" id="UP000092498"/>
    </source>
</evidence>
<name>A0A1B1AH69_9PROT</name>
<keyword evidence="1" id="KW-0472">Membrane</keyword>
<dbReference type="AlphaFoldDB" id="A0A1B1AH69"/>
<keyword evidence="1" id="KW-0812">Transmembrane</keyword>
<protein>
    <submittedName>
        <fullName evidence="3">Uncharacterized protein</fullName>
    </submittedName>
</protein>
<evidence type="ECO:0000313" key="3">
    <source>
        <dbReference type="EMBL" id="ANP45897.1"/>
    </source>
</evidence>
<feature type="signal peptide" evidence="2">
    <location>
        <begin position="1"/>
        <end position="25"/>
    </location>
</feature>
<feature type="transmembrane region" description="Helical" evidence="1">
    <location>
        <begin position="89"/>
        <end position="109"/>
    </location>
</feature>
<dbReference type="RefSeq" id="WP_066769975.1">
    <property type="nucleotide sequence ID" value="NZ_CP013244.1"/>
</dbReference>
<gene>
    <name evidence="3" type="ORF">ATE48_08165</name>
</gene>
<evidence type="ECO:0000256" key="1">
    <source>
        <dbReference type="SAM" id="Phobius"/>
    </source>
</evidence>
<reference evidence="3 4" key="1">
    <citation type="submission" date="2015-11" db="EMBL/GenBank/DDBJ databases">
        <title>Whole-Genome Sequence of Candidatus Oderbacter manganicum from the National Park Lower Oder Valley, Germany.</title>
        <authorList>
            <person name="Braun B."/>
            <person name="Liere K."/>
            <person name="Szewzyk U."/>
        </authorList>
    </citation>
    <scope>NUCLEOTIDE SEQUENCE [LARGE SCALE GENOMIC DNA]</scope>
    <source>
        <strain evidence="3 4">OTSz_A_272</strain>
    </source>
</reference>
<keyword evidence="2" id="KW-0732">Signal</keyword>